<keyword evidence="3" id="KW-1185">Reference proteome</keyword>
<sequence length="154" mass="17761">MSEAPSDDNGNDKTSRVAQPPKTSMRQSRIVTRHIPRATRARTMFRRSERKVHYSERRRRPRIGIGHPRSNSRDRRSCTHRRVYKSRHRRLRIIRTAAVTCARKDDSTHKLRGGAGPGRASCIGGATFNHRQNSTTPLKLMQIGESHDFLFHNL</sequence>
<organism evidence="2 3">
    <name type="scientific">Cardiocondyla obscurior</name>
    <dbReference type="NCBI Taxonomy" id="286306"/>
    <lineage>
        <taxon>Eukaryota</taxon>
        <taxon>Metazoa</taxon>
        <taxon>Ecdysozoa</taxon>
        <taxon>Arthropoda</taxon>
        <taxon>Hexapoda</taxon>
        <taxon>Insecta</taxon>
        <taxon>Pterygota</taxon>
        <taxon>Neoptera</taxon>
        <taxon>Endopterygota</taxon>
        <taxon>Hymenoptera</taxon>
        <taxon>Apocrita</taxon>
        <taxon>Aculeata</taxon>
        <taxon>Formicoidea</taxon>
        <taxon>Formicidae</taxon>
        <taxon>Myrmicinae</taxon>
        <taxon>Cardiocondyla</taxon>
    </lineage>
</organism>
<reference evidence="2 3" key="1">
    <citation type="submission" date="2023-03" db="EMBL/GenBank/DDBJ databases">
        <title>High recombination rates correlate with genetic variation in Cardiocondyla obscurior ants.</title>
        <authorList>
            <person name="Errbii M."/>
        </authorList>
    </citation>
    <scope>NUCLEOTIDE SEQUENCE [LARGE SCALE GENOMIC DNA]</scope>
    <source>
        <strain evidence="2">Alpha-2009</strain>
        <tissue evidence="2">Whole body</tissue>
    </source>
</reference>
<comment type="caution">
    <text evidence="2">The sequence shown here is derived from an EMBL/GenBank/DDBJ whole genome shotgun (WGS) entry which is preliminary data.</text>
</comment>
<name>A0AAW2F8Y7_9HYME</name>
<proteinExistence type="predicted"/>
<accession>A0AAW2F8Y7</accession>
<protein>
    <submittedName>
        <fullName evidence="2">Uncharacterized protein</fullName>
    </submittedName>
</protein>
<evidence type="ECO:0000256" key="1">
    <source>
        <dbReference type="SAM" id="MobiDB-lite"/>
    </source>
</evidence>
<evidence type="ECO:0000313" key="3">
    <source>
        <dbReference type="Proteomes" id="UP001430953"/>
    </source>
</evidence>
<evidence type="ECO:0000313" key="2">
    <source>
        <dbReference type="EMBL" id="KAL0112378.1"/>
    </source>
</evidence>
<feature type="region of interest" description="Disordered" evidence="1">
    <location>
        <begin position="1"/>
        <end position="28"/>
    </location>
</feature>
<feature type="region of interest" description="Disordered" evidence="1">
    <location>
        <begin position="48"/>
        <end position="79"/>
    </location>
</feature>
<dbReference type="Proteomes" id="UP001430953">
    <property type="component" value="Unassembled WGS sequence"/>
</dbReference>
<dbReference type="EMBL" id="JADYXP020000012">
    <property type="protein sequence ID" value="KAL0112378.1"/>
    <property type="molecule type" value="Genomic_DNA"/>
</dbReference>
<gene>
    <name evidence="2" type="ORF">PUN28_012012</name>
</gene>
<dbReference type="AlphaFoldDB" id="A0AAW2F8Y7"/>
<feature type="compositionally biased region" description="Basic residues" evidence="1">
    <location>
        <begin position="48"/>
        <end position="62"/>
    </location>
</feature>